<dbReference type="GO" id="GO:0009424">
    <property type="term" value="C:bacterial-type flagellum hook"/>
    <property type="evidence" value="ECO:0007669"/>
    <property type="project" value="TreeGrafter"/>
</dbReference>
<keyword evidence="10" id="KW-0966">Cell projection</keyword>
<dbReference type="RefSeq" id="WP_307256283.1">
    <property type="nucleotide sequence ID" value="NZ_JAUSUC010000005.1"/>
</dbReference>
<evidence type="ECO:0000256" key="3">
    <source>
        <dbReference type="ARBA" id="ARBA00019015"/>
    </source>
</evidence>
<dbReference type="InterPro" id="IPR037058">
    <property type="entry name" value="Falgellar_hook_FlgE_sf"/>
</dbReference>
<dbReference type="InterPro" id="IPR011491">
    <property type="entry name" value="FlgE_D2"/>
</dbReference>
<sequence length="413" mass="44460">MLRSMYSGISGVKNFQTKLDVIGNNIANVNTYGFKKGRVTFKDLMSQTVSGASRPGLNVGGQNPKQVGLGATIATIDLIDTQGSLQTTGRVLDVGINGDGYFTVAQGNNLLYTRAGNFYLDSNGSLVTGDGMKVQGYNVRDDGTIDRNTIKDIVLDTNTVMPPNETTFVNFGGNLNAEAPNYNNTDSNTADGRVTIDFKVKDQLGRDINLQVEFKKTNENKWSYKLKTSDPKNTIEGQTNTELSFEKGVLNDTPLESITIKTTDGLEVPIKLDFSNITQFASASTANVDKMDGNAEGYLESFNIGASGEINGVYSNGQVATQGQLVVATFANNGGLMKAGNNYFQASNNSGIPNYGVANEGRGALQSGALEMSNVDLSEEFTEMIVAQRGFQANTRIITTSDEILQELVNLKR</sequence>
<evidence type="ECO:0000313" key="11">
    <source>
        <dbReference type="Proteomes" id="UP001237207"/>
    </source>
</evidence>
<dbReference type="Pfam" id="PF07559">
    <property type="entry name" value="FlgE_D2"/>
    <property type="match status" value="1"/>
</dbReference>
<evidence type="ECO:0000256" key="4">
    <source>
        <dbReference type="ARBA" id="ARBA00023143"/>
    </source>
</evidence>
<evidence type="ECO:0000259" key="8">
    <source>
        <dbReference type="Pfam" id="PF07559"/>
    </source>
</evidence>
<feature type="domain" description="Flagellar hook protein FlgE D2" evidence="8">
    <location>
        <begin position="174"/>
        <end position="293"/>
    </location>
</feature>
<dbReference type="PANTHER" id="PTHR30435:SF1">
    <property type="entry name" value="FLAGELLAR HOOK PROTEIN FLGE"/>
    <property type="match status" value="1"/>
</dbReference>
<dbReference type="Proteomes" id="UP001237207">
    <property type="component" value="Unassembled WGS sequence"/>
</dbReference>
<keyword evidence="11" id="KW-1185">Reference proteome</keyword>
<dbReference type="AlphaFoldDB" id="A0AAJ1T2W9"/>
<dbReference type="EMBL" id="JAUSUC010000005">
    <property type="protein sequence ID" value="MDQ0214296.1"/>
    <property type="molecule type" value="Genomic_DNA"/>
</dbReference>
<dbReference type="InterPro" id="IPR037925">
    <property type="entry name" value="FlgE/F/G-like"/>
</dbReference>
<comment type="similarity">
    <text evidence="2 5">Belongs to the flagella basal body rod proteins family.</text>
</comment>
<dbReference type="InterPro" id="IPR001444">
    <property type="entry name" value="Flag_bb_rod_N"/>
</dbReference>
<evidence type="ECO:0000259" key="9">
    <source>
        <dbReference type="Pfam" id="PF22692"/>
    </source>
</evidence>
<dbReference type="PANTHER" id="PTHR30435">
    <property type="entry name" value="FLAGELLAR PROTEIN"/>
    <property type="match status" value="1"/>
</dbReference>
<keyword evidence="4 5" id="KW-0975">Bacterial flagellum</keyword>
<accession>A0AAJ1T2W9</accession>
<protein>
    <recommendedName>
        <fullName evidence="3 5">Flagellar hook protein FlgE</fullName>
    </recommendedName>
</protein>
<dbReference type="InterPro" id="IPR020013">
    <property type="entry name" value="Flagellar_FlgE/F/G"/>
</dbReference>
<feature type="domain" description="Flagellar basal-body/hook protein C-terminal" evidence="7">
    <location>
        <begin position="366"/>
        <end position="411"/>
    </location>
</feature>
<dbReference type="GO" id="GO:0071978">
    <property type="term" value="P:bacterial-type flagellum-dependent swarming motility"/>
    <property type="evidence" value="ECO:0007669"/>
    <property type="project" value="TreeGrafter"/>
</dbReference>
<feature type="domain" description="Flagellar basal body rod protein N-terminal" evidence="6">
    <location>
        <begin position="5"/>
        <end position="35"/>
    </location>
</feature>
<dbReference type="NCBIfam" id="TIGR03506">
    <property type="entry name" value="FlgEFG_subfam"/>
    <property type="match status" value="1"/>
</dbReference>
<evidence type="ECO:0000256" key="5">
    <source>
        <dbReference type="RuleBase" id="RU362116"/>
    </source>
</evidence>
<comment type="caution">
    <text evidence="10">The sequence shown here is derived from an EMBL/GenBank/DDBJ whole genome shotgun (WGS) entry which is preliminary data.</text>
</comment>
<comment type="subcellular location">
    <subcellularLocation>
        <location evidence="1 5">Bacterial flagellum basal body</location>
    </subcellularLocation>
</comment>
<dbReference type="PROSITE" id="PS00588">
    <property type="entry name" value="FLAGELLA_BB_ROD"/>
    <property type="match status" value="1"/>
</dbReference>
<dbReference type="Pfam" id="PF06429">
    <property type="entry name" value="Flg_bbr_C"/>
    <property type="match status" value="1"/>
</dbReference>
<name>A0AAJ1T2W9_9BACI</name>
<dbReference type="Gene3D" id="2.60.98.20">
    <property type="entry name" value="Flagellar hook protein FlgE"/>
    <property type="match status" value="1"/>
</dbReference>
<dbReference type="GO" id="GO:0005829">
    <property type="term" value="C:cytosol"/>
    <property type="evidence" value="ECO:0007669"/>
    <property type="project" value="TreeGrafter"/>
</dbReference>
<evidence type="ECO:0000259" key="7">
    <source>
        <dbReference type="Pfam" id="PF06429"/>
    </source>
</evidence>
<keyword evidence="10" id="KW-0282">Flagellum</keyword>
<gene>
    <name evidence="10" type="ORF">J2S13_000692</name>
</gene>
<keyword evidence="10" id="KW-0969">Cilium</keyword>
<dbReference type="Pfam" id="PF22692">
    <property type="entry name" value="LlgE_F_G_D1"/>
    <property type="match status" value="1"/>
</dbReference>
<dbReference type="InterPro" id="IPR010930">
    <property type="entry name" value="Flg_bb/hook_C_dom"/>
</dbReference>
<evidence type="ECO:0000256" key="2">
    <source>
        <dbReference type="ARBA" id="ARBA00009677"/>
    </source>
</evidence>
<dbReference type="SUPFAM" id="SSF117143">
    <property type="entry name" value="Flagellar hook protein flgE"/>
    <property type="match status" value="1"/>
</dbReference>
<evidence type="ECO:0000313" key="10">
    <source>
        <dbReference type="EMBL" id="MDQ0214296.1"/>
    </source>
</evidence>
<evidence type="ECO:0000259" key="6">
    <source>
        <dbReference type="Pfam" id="PF00460"/>
    </source>
</evidence>
<comment type="function">
    <text evidence="5">A flexible structure which links the flagellar filament to the drive apparatus in the basal body.</text>
</comment>
<evidence type="ECO:0000256" key="1">
    <source>
        <dbReference type="ARBA" id="ARBA00004117"/>
    </source>
</evidence>
<feature type="domain" description="Flagellar hook protein FlgE/F/G-like D1" evidence="9">
    <location>
        <begin position="96"/>
        <end position="156"/>
    </location>
</feature>
<organism evidence="10 11">
    <name type="scientific">Oikeobacillus pervagus</name>
    <dbReference type="NCBI Taxonomy" id="1325931"/>
    <lineage>
        <taxon>Bacteria</taxon>
        <taxon>Bacillati</taxon>
        <taxon>Bacillota</taxon>
        <taxon>Bacilli</taxon>
        <taxon>Bacillales</taxon>
        <taxon>Bacillaceae</taxon>
        <taxon>Oikeobacillus</taxon>
    </lineage>
</organism>
<dbReference type="InterPro" id="IPR053967">
    <property type="entry name" value="LlgE_F_G-like_D1"/>
</dbReference>
<dbReference type="Pfam" id="PF00460">
    <property type="entry name" value="Flg_bb_rod"/>
    <property type="match status" value="1"/>
</dbReference>
<reference evidence="10" key="1">
    <citation type="submission" date="2023-07" db="EMBL/GenBank/DDBJ databases">
        <title>Genomic Encyclopedia of Type Strains, Phase IV (KMG-IV): sequencing the most valuable type-strain genomes for metagenomic binning, comparative biology and taxonomic classification.</title>
        <authorList>
            <person name="Goeker M."/>
        </authorList>
    </citation>
    <scope>NUCLEOTIDE SEQUENCE</scope>
    <source>
        <strain evidence="10">DSM 23947</strain>
    </source>
</reference>
<proteinExistence type="inferred from homology"/>
<dbReference type="GO" id="GO:0009425">
    <property type="term" value="C:bacterial-type flagellum basal body"/>
    <property type="evidence" value="ECO:0007669"/>
    <property type="project" value="UniProtKB-SubCell"/>
</dbReference>
<dbReference type="InterPro" id="IPR019776">
    <property type="entry name" value="Flagellar_basal_body_rod_CS"/>
</dbReference>